<dbReference type="PANTHER" id="PTHR12947">
    <property type="entry name" value="AMSH-LIKE PROTEASE"/>
    <property type="match status" value="1"/>
</dbReference>
<evidence type="ECO:0000256" key="2">
    <source>
        <dbReference type="ARBA" id="ARBA00010981"/>
    </source>
</evidence>
<dbReference type="GO" id="GO:0046872">
    <property type="term" value="F:metal ion binding"/>
    <property type="evidence" value="ECO:0007669"/>
    <property type="project" value="UniProtKB-KW"/>
</dbReference>
<dbReference type="GO" id="GO:0140492">
    <property type="term" value="F:metal-dependent deubiquitinase activity"/>
    <property type="evidence" value="ECO:0007669"/>
    <property type="project" value="InterPro"/>
</dbReference>
<keyword evidence="7" id="KW-0862">Zinc</keyword>
<evidence type="ECO:0000313" key="12">
    <source>
        <dbReference type="Proteomes" id="UP000193920"/>
    </source>
</evidence>
<dbReference type="PANTHER" id="PTHR12947:SF13">
    <property type="entry name" value="FI19924P1"/>
    <property type="match status" value="1"/>
</dbReference>
<feature type="region of interest" description="Disordered" evidence="9">
    <location>
        <begin position="1"/>
        <end position="41"/>
    </location>
</feature>
<dbReference type="SUPFAM" id="SSF102712">
    <property type="entry name" value="JAB1/MPN domain"/>
    <property type="match status" value="1"/>
</dbReference>
<dbReference type="OrthoDB" id="3640at2759"/>
<keyword evidence="8" id="KW-0482">Metalloprotease</keyword>
<dbReference type="Gene3D" id="3.40.140.10">
    <property type="entry name" value="Cytidine Deaminase, domain 2"/>
    <property type="match status" value="1"/>
</dbReference>
<keyword evidence="12" id="KW-1185">Reference proteome</keyword>
<dbReference type="Pfam" id="PF01398">
    <property type="entry name" value="JAB"/>
    <property type="match status" value="1"/>
</dbReference>
<dbReference type="InterPro" id="IPR044098">
    <property type="entry name" value="STAMBP/STALP-like_MPN"/>
</dbReference>
<gene>
    <name evidence="11" type="ORF">LY90DRAFT_398531</name>
</gene>
<evidence type="ECO:0000256" key="1">
    <source>
        <dbReference type="ARBA" id="ARBA00001947"/>
    </source>
</evidence>
<comment type="caution">
    <text evidence="11">The sequence shown here is derived from an EMBL/GenBank/DDBJ whole genome shotgun (WGS) entry which is preliminary data.</text>
</comment>
<evidence type="ECO:0000256" key="9">
    <source>
        <dbReference type="SAM" id="MobiDB-lite"/>
    </source>
</evidence>
<organism evidence="11 12">
    <name type="scientific">Neocallimastix californiae</name>
    <dbReference type="NCBI Taxonomy" id="1754190"/>
    <lineage>
        <taxon>Eukaryota</taxon>
        <taxon>Fungi</taxon>
        <taxon>Fungi incertae sedis</taxon>
        <taxon>Chytridiomycota</taxon>
        <taxon>Chytridiomycota incertae sedis</taxon>
        <taxon>Neocallimastigomycetes</taxon>
        <taxon>Neocallimastigales</taxon>
        <taxon>Neocallimastigaceae</taxon>
        <taxon>Neocallimastix</taxon>
    </lineage>
</organism>
<comment type="similarity">
    <text evidence="2">Belongs to the peptidase M67C family.</text>
</comment>
<evidence type="ECO:0000256" key="8">
    <source>
        <dbReference type="ARBA" id="ARBA00023049"/>
    </source>
</evidence>
<feature type="compositionally biased region" description="Low complexity" evidence="9">
    <location>
        <begin position="15"/>
        <end position="38"/>
    </location>
</feature>
<dbReference type="Proteomes" id="UP000193920">
    <property type="component" value="Unassembled WGS sequence"/>
</dbReference>
<feature type="domain" description="MPN" evidence="10">
    <location>
        <begin position="51"/>
        <end position="181"/>
    </location>
</feature>
<dbReference type="InterPro" id="IPR037518">
    <property type="entry name" value="MPN"/>
</dbReference>
<evidence type="ECO:0000256" key="5">
    <source>
        <dbReference type="ARBA" id="ARBA00022786"/>
    </source>
</evidence>
<dbReference type="GO" id="GO:0005768">
    <property type="term" value="C:endosome"/>
    <property type="evidence" value="ECO:0007669"/>
    <property type="project" value="TreeGrafter"/>
</dbReference>
<dbReference type="EMBL" id="MCOG01000015">
    <property type="protein sequence ID" value="ORY79167.1"/>
    <property type="molecule type" value="Genomic_DNA"/>
</dbReference>
<dbReference type="PROSITE" id="PS50249">
    <property type="entry name" value="MPN"/>
    <property type="match status" value="1"/>
</dbReference>
<evidence type="ECO:0000313" key="11">
    <source>
        <dbReference type="EMBL" id="ORY79167.1"/>
    </source>
</evidence>
<proteinExistence type="inferred from homology"/>
<evidence type="ECO:0000256" key="4">
    <source>
        <dbReference type="ARBA" id="ARBA00022723"/>
    </source>
</evidence>
<reference evidence="11 12" key="1">
    <citation type="submission" date="2016-08" db="EMBL/GenBank/DDBJ databases">
        <title>A Parts List for Fungal Cellulosomes Revealed by Comparative Genomics.</title>
        <authorList>
            <consortium name="DOE Joint Genome Institute"/>
            <person name="Haitjema C.H."/>
            <person name="Gilmore S.P."/>
            <person name="Henske J.K."/>
            <person name="Solomon K.V."/>
            <person name="De Groot R."/>
            <person name="Kuo A."/>
            <person name="Mondo S.J."/>
            <person name="Salamov A.A."/>
            <person name="Labutti K."/>
            <person name="Zhao Z."/>
            <person name="Chiniquy J."/>
            <person name="Barry K."/>
            <person name="Brewer H.M."/>
            <person name="Purvine S.O."/>
            <person name="Wright A.T."/>
            <person name="Boxma B."/>
            <person name="Van Alen T."/>
            <person name="Hackstein J.H."/>
            <person name="Baker S.E."/>
            <person name="Grigoriev I.V."/>
            <person name="O'Malley M.A."/>
        </authorList>
    </citation>
    <scope>NUCLEOTIDE SEQUENCE [LARGE SCALE GENOMIC DNA]</scope>
    <source>
        <strain evidence="11 12">G1</strain>
    </source>
</reference>
<comment type="cofactor">
    <cofactor evidence="1">
        <name>Zn(2+)</name>
        <dbReference type="ChEBI" id="CHEBI:29105"/>
    </cofactor>
</comment>
<evidence type="ECO:0000256" key="6">
    <source>
        <dbReference type="ARBA" id="ARBA00022801"/>
    </source>
</evidence>
<dbReference type="GO" id="GO:0061578">
    <property type="term" value="F:K63-linked deubiquitinase activity"/>
    <property type="evidence" value="ECO:0007669"/>
    <property type="project" value="InterPro"/>
</dbReference>
<sequence>MEKQTIPQPKPQLQNNLSNNGPTTNNNSNNSVNVNNTNEAGNISSTSHLRKIFVPTHLTEKFLEVAKENTEQNLETCGILCGKLENDQLFISTIIIPKQTASSDTCNTLNEIEVLNYQQKHNLLTLGWIHTHPSQTCFLSSVDLHTHFSYQVMLPEAIAIVCSPKFQPSIGYFRLTDKEGVPTISNCTKKGFHPHKENVKLFYDAHEKNNGHVYNIKSGITIIDLRK</sequence>
<accession>A0A1Y2F673</accession>
<dbReference type="FunFam" id="3.40.140.10:FF:000033">
    <property type="entry name" value="AMSH-like protease sst2"/>
    <property type="match status" value="1"/>
</dbReference>
<dbReference type="GO" id="GO:0016020">
    <property type="term" value="C:membrane"/>
    <property type="evidence" value="ECO:0007669"/>
    <property type="project" value="TreeGrafter"/>
</dbReference>
<feature type="compositionally biased region" description="Polar residues" evidence="9">
    <location>
        <begin position="1"/>
        <end position="14"/>
    </location>
</feature>
<dbReference type="CDD" id="cd08066">
    <property type="entry name" value="MPN_AMSH_like"/>
    <property type="match status" value="1"/>
</dbReference>
<keyword evidence="5" id="KW-0833">Ubl conjugation pathway</keyword>
<evidence type="ECO:0000256" key="7">
    <source>
        <dbReference type="ARBA" id="ARBA00022833"/>
    </source>
</evidence>
<keyword evidence="3" id="KW-0645">Protease</keyword>
<dbReference type="GO" id="GO:0070536">
    <property type="term" value="P:protein K63-linked deubiquitination"/>
    <property type="evidence" value="ECO:0007669"/>
    <property type="project" value="InterPro"/>
</dbReference>
<evidence type="ECO:0000256" key="3">
    <source>
        <dbReference type="ARBA" id="ARBA00022670"/>
    </source>
</evidence>
<dbReference type="SMART" id="SM00232">
    <property type="entry name" value="JAB_MPN"/>
    <property type="match status" value="1"/>
</dbReference>
<dbReference type="STRING" id="1754190.A0A1Y2F673"/>
<name>A0A1Y2F673_9FUNG</name>
<protein>
    <submittedName>
        <fullName evidence="11">Mov34-domain-containing protein</fullName>
    </submittedName>
</protein>
<keyword evidence="4" id="KW-0479">Metal-binding</keyword>
<dbReference type="GO" id="GO:0006508">
    <property type="term" value="P:proteolysis"/>
    <property type="evidence" value="ECO:0007669"/>
    <property type="project" value="UniProtKB-KW"/>
</dbReference>
<evidence type="ECO:0000259" key="10">
    <source>
        <dbReference type="PROSITE" id="PS50249"/>
    </source>
</evidence>
<dbReference type="AlphaFoldDB" id="A0A1Y2F673"/>
<keyword evidence="6" id="KW-0378">Hydrolase</keyword>
<dbReference type="InterPro" id="IPR000555">
    <property type="entry name" value="JAMM/MPN+_dom"/>
</dbReference>